<evidence type="ECO:0000313" key="12">
    <source>
        <dbReference type="Proteomes" id="UP000195729"/>
    </source>
</evidence>
<evidence type="ECO:0000256" key="4">
    <source>
        <dbReference type="ARBA" id="ARBA00022519"/>
    </source>
</evidence>
<keyword evidence="6 8" id="KW-1133">Transmembrane helix</keyword>
<feature type="transmembrane region" description="Helical" evidence="8">
    <location>
        <begin position="89"/>
        <end position="114"/>
    </location>
</feature>
<organism evidence="10 13">
    <name type="scientific">Tatumella citrea</name>
    <name type="common">Pantoea citrea</name>
    <dbReference type="NCBI Taxonomy" id="53336"/>
    <lineage>
        <taxon>Bacteria</taxon>
        <taxon>Pseudomonadati</taxon>
        <taxon>Pseudomonadota</taxon>
        <taxon>Gammaproteobacteria</taxon>
        <taxon>Enterobacterales</taxon>
        <taxon>Erwiniaceae</taxon>
        <taxon>Tatumella</taxon>
    </lineage>
</organism>
<evidence type="ECO:0000259" key="9">
    <source>
        <dbReference type="PROSITE" id="PS50928"/>
    </source>
</evidence>
<feature type="domain" description="ABC transmembrane type-1" evidence="9">
    <location>
        <begin position="87"/>
        <end position="276"/>
    </location>
</feature>
<dbReference type="KEGG" id="tci:A7K98_02455"/>
<keyword evidence="12" id="KW-1185">Reference proteome</keyword>
<feature type="transmembrane region" description="Helical" evidence="8">
    <location>
        <begin position="250"/>
        <end position="272"/>
    </location>
</feature>
<keyword evidence="2 8" id="KW-0813">Transport</keyword>
<evidence type="ECO:0000313" key="11">
    <source>
        <dbReference type="EMBL" id="ARU96791.1"/>
    </source>
</evidence>
<evidence type="ECO:0000256" key="7">
    <source>
        <dbReference type="ARBA" id="ARBA00023136"/>
    </source>
</evidence>
<evidence type="ECO:0000256" key="1">
    <source>
        <dbReference type="ARBA" id="ARBA00004429"/>
    </source>
</evidence>
<evidence type="ECO:0000313" key="10">
    <source>
        <dbReference type="EMBL" id="ARU92753.1"/>
    </source>
</evidence>
<evidence type="ECO:0000256" key="5">
    <source>
        <dbReference type="ARBA" id="ARBA00022692"/>
    </source>
</evidence>
<dbReference type="EMBL" id="CP015581">
    <property type="protein sequence ID" value="ARU96791.1"/>
    <property type="molecule type" value="Genomic_DNA"/>
</dbReference>
<evidence type="ECO:0000256" key="6">
    <source>
        <dbReference type="ARBA" id="ARBA00022989"/>
    </source>
</evidence>
<dbReference type="OrthoDB" id="9805884at2"/>
<keyword evidence="7 8" id="KW-0472">Membrane</keyword>
<evidence type="ECO:0000256" key="8">
    <source>
        <dbReference type="RuleBase" id="RU363032"/>
    </source>
</evidence>
<dbReference type="InterPro" id="IPR035906">
    <property type="entry name" value="MetI-like_sf"/>
</dbReference>
<keyword evidence="5 8" id="KW-0812">Transmembrane</keyword>
<dbReference type="InterPro" id="IPR000515">
    <property type="entry name" value="MetI-like"/>
</dbReference>
<dbReference type="Proteomes" id="UP000195729">
    <property type="component" value="Chromosome"/>
</dbReference>
<keyword evidence="4" id="KW-0997">Cell inner membrane</keyword>
<protein>
    <submittedName>
        <fullName evidence="10">ABC transporter permease</fullName>
    </submittedName>
</protein>
<dbReference type="PANTHER" id="PTHR43386:SF25">
    <property type="entry name" value="PEPTIDE ABC TRANSPORTER PERMEASE PROTEIN"/>
    <property type="match status" value="1"/>
</dbReference>
<dbReference type="GO" id="GO:0005886">
    <property type="term" value="C:plasma membrane"/>
    <property type="evidence" value="ECO:0007669"/>
    <property type="project" value="UniProtKB-SubCell"/>
</dbReference>
<dbReference type="InterPro" id="IPR050366">
    <property type="entry name" value="BP-dependent_transpt_permease"/>
</dbReference>
<dbReference type="GO" id="GO:0055085">
    <property type="term" value="P:transmembrane transport"/>
    <property type="evidence" value="ECO:0007669"/>
    <property type="project" value="InterPro"/>
</dbReference>
<feature type="transmembrane region" description="Helical" evidence="8">
    <location>
        <begin position="151"/>
        <end position="168"/>
    </location>
</feature>
<dbReference type="PROSITE" id="PS50928">
    <property type="entry name" value="ABC_TM1"/>
    <property type="match status" value="1"/>
</dbReference>
<dbReference type="Gene3D" id="1.10.3720.10">
    <property type="entry name" value="MetI-like"/>
    <property type="match status" value="1"/>
</dbReference>
<dbReference type="Pfam" id="PF00528">
    <property type="entry name" value="BPD_transp_1"/>
    <property type="match status" value="1"/>
</dbReference>
<dbReference type="AlphaFoldDB" id="A0A1Y0L419"/>
<evidence type="ECO:0000313" key="13">
    <source>
        <dbReference type="Proteomes" id="UP000195814"/>
    </source>
</evidence>
<dbReference type="EMBL" id="CP015579">
    <property type="protein sequence ID" value="ARU92753.1"/>
    <property type="molecule type" value="Genomic_DNA"/>
</dbReference>
<accession>A0A1Y0L419</accession>
<evidence type="ECO:0000256" key="3">
    <source>
        <dbReference type="ARBA" id="ARBA00022475"/>
    </source>
</evidence>
<dbReference type="SUPFAM" id="SSF161098">
    <property type="entry name" value="MetI-like"/>
    <property type="match status" value="1"/>
</dbReference>
<evidence type="ECO:0000256" key="2">
    <source>
        <dbReference type="ARBA" id="ARBA00022448"/>
    </source>
</evidence>
<feature type="transmembrane region" description="Helical" evidence="8">
    <location>
        <begin position="21"/>
        <end position="43"/>
    </location>
</feature>
<dbReference type="PANTHER" id="PTHR43386">
    <property type="entry name" value="OLIGOPEPTIDE TRANSPORT SYSTEM PERMEASE PROTEIN APPC"/>
    <property type="match status" value="1"/>
</dbReference>
<feature type="transmembrane region" description="Helical" evidence="8">
    <location>
        <begin position="126"/>
        <end position="145"/>
    </location>
</feature>
<sequence>MTAIDSLRVQRKNQPHKVRRLRITPGLWLAWAVIVLAVVAALFPQLFAHYDPYSGVAGTQLTPPDSRHWLGTDQLGRDLLSRIIYGTRWSLSAAVAAVAVGLVVGAAAGMLAAFSRLSVENLVMRLVDVLLSIPALLLSLSIIILLGMGTFHAALAVGCASVANFARLSRAEVLRIRRQDYIEAAFGSGGRFPTVFLRHVLPNALPTLLAFSALQFGQAILALSTLSFLGFGSPPPVPEWGLMIAEGRNYLATAWWLSVFPGGVVIAVVLAANRISHYLSGDSL</sequence>
<name>A0A1Y0L419_TATCI</name>
<dbReference type="CDD" id="cd06261">
    <property type="entry name" value="TM_PBP2"/>
    <property type="match status" value="1"/>
</dbReference>
<comment type="similarity">
    <text evidence="8">Belongs to the binding-protein-dependent transport system permease family.</text>
</comment>
<dbReference type="Proteomes" id="UP000195814">
    <property type="component" value="Chromosome"/>
</dbReference>
<feature type="transmembrane region" description="Helical" evidence="8">
    <location>
        <begin position="208"/>
        <end position="230"/>
    </location>
</feature>
<gene>
    <name evidence="10" type="ORF">A7K98_02455</name>
    <name evidence="11" type="ORF">A7K99_02455</name>
</gene>
<proteinExistence type="inferred from homology"/>
<comment type="subcellular location">
    <subcellularLocation>
        <location evidence="1">Cell inner membrane</location>
        <topology evidence="1">Multi-pass membrane protein</topology>
    </subcellularLocation>
    <subcellularLocation>
        <location evidence="8">Cell membrane</location>
        <topology evidence="8">Multi-pass membrane protein</topology>
    </subcellularLocation>
</comment>
<reference evidence="12 13" key="1">
    <citation type="submission" date="2016-05" db="EMBL/GenBank/DDBJ databases">
        <title>Complete genome sequence of two 2,5-diketo-D-glunonic acid producing strain Tatumella citrea.</title>
        <authorList>
            <person name="Duan C."/>
            <person name="Yang J."/>
            <person name="Yang S."/>
        </authorList>
    </citation>
    <scope>NUCLEOTIDE SEQUENCE [LARGE SCALE GENOMIC DNA]</scope>
    <source>
        <strain evidence="11 12">ATCC 39140</strain>
        <strain evidence="10 13">DSM 13699</strain>
    </source>
</reference>
<keyword evidence="3" id="KW-1003">Cell membrane</keyword>
<dbReference type="RefSeq" id="WP_087487140.1">
    <property type="nucleotide sequence ID" value="NZ_CP015579.1"/>
</dbReference>